<accession>A0A544T0P1</accession>
<keyword evidence="1" id="KW-0472">Membrane</keyword>
<comment type="caution">
    <text evidence="2">The sequence shown here is derived from an EMBL/GenBank/DDBJ whole genome shotgun (WGS) entry which is preliminary data.</text>
</comment>
<proteinExistence type="predicted"/>
<evidence type="ECO:0000256" key="1">
    <source>
        <dbReference type="SAM" id="Phobius"/>
    </source>
</evidence>
<keyword evidence="1" id="KW-0812">Transmembrane</keyword>
<dbReference type="OrthoDB" id="2453380at2"/>
<evidence type="ECO:0000313" key="3">
    <source>
        <dbReference type="Proteomes" id="UP000318937"/>
    </source>
</evidence>
<protein>
    <submittedName>
        <fullName evidence="2">Uncharacterized protein</fullName>
    </submittedName>
</protein>
<dbReference type="RefSeq" id="WP_142608080.1">
    <property type="nucleotide sequence ID" value="NZ_VDGG01000032.1"/>
</dbReference>
<dbReference type="AlphaFoldDB" id="A0A544T0P1"/>
<gene>
    <name evidence="2" type="ORF">FG383_14340</name>
</gene>
<dbReference type="EMBL" id="VDGG01000032">
    <property type="protein sequence ID" value="TQR10995.1"/>
    <property type="molecule type" value="Genomic_DNA"/>
</dbReference>
<organism evidence="2 3">
    <name type="scientific">Psychrobacillus soli</name>
    <dbReference type="NCBI Taxonomy" id="1543965"/>
    <lineage>
        <taxon>Bacteria</taxon>
        <taxon>Bacillati</taxon>
        <taxon>Bacillota</taxon>
        <taxon>Bacilli</taxon>
        <taxon>Bacillales</taxon>
        <taxon>Bacillaceae</taxon>
        <taxon>Psychrobacillus</taxon>
    </lineage>
</organism>
<feature type="transmembrane region" description="Helical" evidence="1">
    <location>
        <begin position="36"/>
        <end position="55"/>
    </location>
</feature>
<feature type="transmembrane region" description="Helical" evidence="1">
    <location>
        <begin position="12"/>
        <end position="30"/>
    </location>
</feature>
<keyword evidence="1" id="KW-1133">Transmembrane helix</keyword>
<reference evidence="2 3" key="1">
    <citation type="submission" date="2019-05" db="EMBL/GenBank/DDBJ databases">
        <title>Psychrobacillus vulpis sp. nov., a new species isolated from feces of a red fox that inhabits in The Tablas de Daimiel Natural Park, Albacete, Spain.</title>
        <authorList>
            <person name="Rodriguez M."/>
            <person name="Reina J.C."/>
            <person name="Bejar V."/>
            <person name="Llamas I."/>
        </authorList>
    </citation>
    <scope>NUCLEOTIDE SEQUENCE [LARGE SCALE GENOMIC DNA]</scope>
    <source>
        <strain evidence="2 3">NHI-2</strain>
    </source>
</reference>
<keyword evidence="3" id="KW-1185">Reference proteome</keyword>
<dbReference type="Proteomes" id="UP000318937">
    <property type="component" value="Unassembled WGS sequence"/>
</dbReference>
<evidence type="ECO:0000313" key="2">
    <source>
        <dbReference type="EMBL" id="TQR10995.1"/>
    </source>
</evidence>
<name>A0A544T0P1_9BACI</name>
<feature type="transmembrane region" description="Helical" evidence="1">
    <location>
        <begin position="62"/>
        <end position="83"/>
    </location>
</feature>
<sequence length="85" mass="9812">MTQYNLEELKLLNQVFFALFLVADFALLLHFNNSEFPWFALLGAGVGLFIIVLCWAGKKFTYFLATLLVCTATFSIIYNWHAIFH</sequence>